<protein>
    <submittedName>
        <fullName evidence="1">Uncharacterized protein</fullName>
    </submittedName>
</protein>
<dbReference type="InParanoid" id="K1VTH3"/>
<dbReference type="HOGENOM" id="CLU_033576_0_0_1"/>
<comment type="caution">
    <text evidence="1">The sequence shown here is derived from an EMBL/GenBank/DDBJ whole genome shotgun (WGS) entry which is preliminary data.</text>
</comment>
<evidence type="ECO:0000313" key="1">
    <source>
        <dbReference type="EMBL" id="EKC99992.1"/>
    </source>
</evidence>
<evidence type="ECO:0000313" key="2">
    <source>
        <dbReference type="Proteomes" id="UP000006757"/>
    </source>
</evidence>
<dbReference type="EMBL" id="AMBO01000353">
    <property type="protein sequence ID" value="EKC99992.1"/>
    <property type="molecule type" value="Genomic_DNA"/>
</dbReference>
<dbReference type="AlphaFoldDB" id="K1VTH3"/>
<gene>
    <name evidence="1" type="ORF">A1Q2_05712</name>
</gene>
<keyword evidence="2" id="KW-1185">Reference proteome</keyword>
<organism evidence="1 2">
    <name type="scientific">Trichosporon asahii var. asahii (strain CBS 8904)</name>
    <name type="common">Yeast</name>
    <dbReference type="NCBI Taxonomy" id="1220162"/>
    <lineage>
        <taxon>Eukaryota</taxon>
        <taxon>Fungi</taxon>
        <taxon>Dikarya</taxon>
        <taxon>Basidiomycota</taxon>
        <taxon>Agaricomycotina</taxon>
        <taxon>Tremellomycetes</taxon>
        <taxon>Trichosporonales</taxon>
        <taxon>Trichosporonaceae</taxon>
        <taxon>Trichosporon</taxon>
    </lineage>
</organism>
<sequence>MITLSTLATTGSAHSCHKLPIKLGPDPPPSHLNCELPFVGKAYTAAQIRSAGLDADITRWPPILSRPVTFASLQRDLDALCARADSLDHSNVYSLPSERPSPHFVLVAAIPGLVLIEPASRRVIPGLAFCLALAVRLATWNRPVPELGIFQCDLPPPSCHKLPIKLGPDPPPSHLNCELPFVGKAYTAAQIRSAGLDADITRWPPILSRPVTFASLQRDLDALCARADSLDHSNVYSLPSERPSPHFVLVAAIPGLVLIEPASRRVIPGLAFCLALAVRLATWNRPVPELGIFQCDLPPPLYSGPSNITLAHAMLRMPFARQDVVAILDAPETLVTDLRAASLLGASLPIGLVPPVKGALGILGDPAPLDQDTIQDLLSLVGPGPTHAIAIDARIDSSRPLTLAEWIHPAIAANRLADSSSATAYAAWAAARLHGSYECGLLPELPALCSIGRVDAEHQVACFAGALLAIDTATCLFLEQPTFAGIMPLKTPMSSPLARLGEALLRSSYDRDQVSTLMARGVDARFFSQLLRAFNPIFGSVFGHLDNLDTYLDTASVAANFKVEKPTAPRFAPERVSEDLFI</sequence>
<dbReference type="Proteomes" id="UP000006757">
    <property type="component" value="Unassembled WGS sequence"/>
</dbReference>
<name>K1VTH3_TRIAC</name>
<proteinExistence type="predicted"/>
<accession>K1VTH3</accession>
<reference evidence="1 2" key="1">
    <citation type="journal article" date="2012" name="Eukaryot. Cell">
        <title>Genome sequence of the Trichosporon asahii environmental strain CBS 8904.</title>
        <authorList>
            <person name="Yang R.Y."/>
            <person name="Li H.T."/>
            <person name="Zhu H."/>
            <person name="Zhou G.P."/>
            <person name="Wang M."/>
            <person name="Wang L."/>
        </authorList>
    </citation>
    <scope>NUCLEOTIDE SEQUENCE [LARGE SCALE GENOMIC DNA]</scope>
    <source>
        <strain evidence="1 2">CBS 8904</strain>
    </source>
</reference>